<sequence length="832" mass="92974">MKALWRGGVVCLIAVCAWSSAVRTQSCSNSSVALQFGTIDKHEPKRTPNTAGSLTQLYSFVHLFLDAVQPNSFPKDLLRAALEKHIEPAEVARYEAGYIVCLIIAVLYVLLMPLVGVIFACCRCCGNCGGKVKHDQQSLSCHRNTLATCLGAITIIILAGVILAFIANGRVAENVDPGVQSVISDLKDMAELLSSLPEKIRFIVKGYTVPEKKITEELKDVGDQIGNAIILSLESSAYNAVRELSISAQEAVHVTELLQSINETTATLQSRQISLVSGLKHHQEALQAIMKNCRNCSALSPYVGKLQIDANYSEIPSVEKELKSMPTANLTNLVEKGNKTFHDIPQMCRNQTTKKVDAIILFLDDIQKSIMQSSEQFPSLESISQQIANIQNPIASYGKEVQRYDFYRWAVAIALCCVILFIVVLNVLGLAFGIAGVSSRQQDYHESCLASTGANLLMAGVGFSFIFSWLFMLTVFVTFVVGGNVYTLGCRSWHNKEIFAFLDSSQNLLPVGLNISEILGTNFSFSEFYMTCEEGQSMYDYLHHSQIFDFNDILSIDKYLGDLKNQVLNLSVDLSELRLLSDEDKKSFDDFKDSGTDKINFTLLKSQLSRPVVKTDLLGFADLLNQTAQLQTDSSKQKLENESISIRVLHNTTVRQQEKDAERLNASVDALSYISKDLQRNIDNALQSINDTQNKINSTVPLIVQNYAQCILNRGIGYFQQYLMWAKQMILNRILVCQPLAIYVDNVYTVLCENIIDPWNAFWHCLGWCSVFLIPSIIFAVKTAKYFRPILSRPSISFKMEDMFQIPKAKMIESKTNIYANPFNNINLNWNT</sequence>
<feature type="transmembrane region" description="Helical" evidence="7">
    <location>
        <begin position="409"/>
        <end position="435"/>
    </location>
</feature>
<feature type="non-terminal residue" evidence="9">
    <location>
        <position position="1"/>
    </location>
</feature>
<feature type="transmembrane region" description="Helical" evidence="7">
    <location>
        <begin position="761"/>
        <end position="781"/>
    </location>
</feature>
<keyword evidence="10" id="KW-1185">Reference proteome</keyword>
<comment type="caution">
    <text evidence="9">The sequence shown here is derived from an EMBL/GenBank/DDBJ whole genome shotgun (WGS) entry which is preliminary data.</text>
</comment>
<reference evidence="9" key="1">
    <citation type="journal article" date="2021" name="Cell">
        <title>Tracing the genetic footprints of vertebrate landing in non-teleost ray-finned fishes.</title>
        <authorList>
            <person name="Bi X."/>
            <person name="Wang K."/>
            <person name="Yang L."/>
            <person name="Pan H."/>
            <person name="Jiang H."/>
            <person name="Wei Q."/>
            <person name="Fang M."/>
            <person name="Yu H."/>
            <person name="Zhu C."/>
            <person name="Cai Y."/>
            <person name="He Y."/>
            <person name="Gan X."/>
            <person name="Zeng H."/>
            <person name="Yu D."/>
            <person name="Zhu Y."/>
            <person name="Jiang H."/>
            <person name="Qiu Q."/>
            <person name="Yang H."/>
            <person name="Zhang Y.E."/>
            <person name="Wang W."/>
            <person name="Zhu M."/>
            <person name="He S."/>
            <person name="Zhang G."/>
        </authorList>
    </citation>
    <scope>NUCLEOTIDE SEQUENCE</scope>
    <source>
        <strain evidence="9">Allg_001</strain>
    </source>
</reference>
<dbReference type="Pfam" id="PF05478">
    <property type="entry name" value="Prominin"/>
    <property type="match status" value="1"/>
</dbReference>
<feature type="transmembrane region" description="Helical" evidence="7">
    <location>
        <begin position="146"/>
        <end position="167"/>
    </location>
</feature>
<evidence type="ECO:0000313" key="10">
    <source>
        <dbReference type="Proteomes" id="UP000736164"/>
    </source>
</evidence>
<gene>
    <name evidence="9" type="primary">Prom2</name>
    <name evidence="9" type="ORF">GTO95_0014538</name>
</gene>
<keyword evidence="5 7" id="KW-0472">Membrane</keyword>
<comment type="similarity">
    <text evidence="2">Belongs to the prominin family.</text>
</comment>
<feature type="transmembrane region" description="Helical" evidence="7">
    <location>
        <begin position="96"/>
        <end position="125"/>
    </location>
</feature>
<evidence type="ECO:0000313" key="9">
    <source>
        <dbReference type="EMBL" id="MBN3321340.1"/>
    </source>
</evidence>
<keyword evidence="8" id="KW-0732">Signal</keyword>
<feature type="non-terminal residue" evidence="9">
    <location>
        <position position="832"/>
    </location>
</feature>
<evidence type="ECO:0000256" key="3">
    <source>
        <dbReference type="ARBA" id="ARBA00022692"/>
    </source>
</evidence>
<organism evidence="9 10">
    <name type="scientific">Atractosteus spatula</name>
    <name type="common">Alligator gar</name>
    <name type="synonym">Lepisosteus spatula</name>
    <dbReference type="NCBI Taxonomy" id="7917"/>
    <lineage>
        <taxon>Eukaryota</taxon>
        <taxon>Metazoa</taxon>
        <taxon>Chordata</taxon>
        <taxon>Craniata</taxon>
        <taxon>Vertebrata</taxon>
        <taxon>Euteleostomi</taxon>
        <taxon>Actinopterygii</taxon>
        <taxon>Neopterygii</taxon>
        <taxon>Holostei</taxon>
        <taxon>Semionotiformes</taxon>
        <taxon>Lepisosteidae</taxon>
        <taxon>Atractosteus</taxon>
    </lineage>
</organism>
<keyword evidence="4 7" id="KW-1133">Transmembrane helix</keyword>
<dbReference type="Proteomes" id="UP000736164">
    <property type="component" value="Unassembled WGS sequence"/>
</dbReference>
<feature type="transmembrane region" description="Helical" evidence="7">
    <location>
        <begin position="456"/>
        <end position="481"/>
    </location>
</feature>
<dbReference type="GO" id="GO:0031528">
    <property type="term" value="C:microvillus membrane"/>
    <property type="evidence" value="ECO:0007669"/>
    <property type="project" value="UniProtKB-SubCell"/>
</dbReference>
<comment type="subcellular location">
    <subcellularLocation>
        <location evidence="1">Cell projection</location>
        <location evidence="1">Microvillus membrane</location>
        <topology evidence="1">Multi-pass membrane protein</topology>
    </subcellularLocation>
</comment>
<dbReference type="GO" id="GO:0009986">
    <property type="term" value="C:cell surface"/>
    <property type="evidence" value="ECO:0007669"/>
    <property type="project" value="TreeGrafter"/>
</dbReference>
<dbReference type="GO" id="GO:0071914">
    <property type="term" value="C:prominosome"/>
    <property type="evidence" value="ECO:0007669"/>
    <property type="project" value="TreeGrafter"/>
</dbReference>
<dbReference type="GO" id="GO:0005929">
    <property type="term" value="C:cilium"/>
    <property type="evidence" value="ECO:0007669"/>
    <property type="project" value="TreeGrafter"/>
</dbReference>
<evidence type="ECO:0000256" key="5">
    <source>
        <dbReference type="ARBA" id="ARBA00023136"/>
    </source>
</evidence>
<name>A0A8J7NZS7_ATRSP</name>
<dbReference type="InterPro" id="IPR008795">
    <property type="entry name" value="Prominin"/>
</dbReference>
<protein>
    <submittedName>
        <fullName evidence="9">PROM2 protein</fullName>
    </submittedName>
</protein>
<dbReference type="GO" id="GO:0016324">
    <property type="term" value="C:apical plasma membrane"/>
    <property type="evidence" value="ECO:0007669"/>
    <property type="project" value="TreeGrafter"/>
</dbReference>
<evidence type="ECO:0000256" key="7">
    <source>
        <dbReference type="SAM" id="Phobius"/>
    </source>
</evidence>
<dbReference type="EMBL" id="JAAWVO010054658">
    <property type="protein sequence ID" value="MBN3321340.1"/>
    <property type="molecule type" value="Genomic_DNA"/>
</dbReference>
<evidence type="ECO:0000256" key="6">
    <source>
        <dbReference type="ARBA" id="ARBA00023180"/>
    </source>
</evidence>
<dbReference type="AlphaFoldDB" id="A0A8J7NZS7"/>
<proteinExistence type="inferred from homology"/>
<dbReference type="PANTHER" id="PTHR22730:SF6">
    <property type="entry name" value="PROMININ-2"/>
    <property type="match status" value="1"/>
</dbReference>
<dbReference type="PANTHER" id="PTHR22730">
    <property type="entry name" value="PROMININ PROM PROTEIN"/>
    <property type="match status" value="1"/>
</dbReference>
<accession>A0A8J7NZS7</accession>
<keyword evidence="3 7" id="KW-0812">Transmembrane</keyword>
<evidence type="ECO:0000256" key="1">
    <source>
        <dbReference type="ARBA" id="ARBA00004475"/>
    </source>
</evidence>
<feature type="signal peptide" evidence="8">
    <location>
        <begin position="1"/>
        <end position="24"/>
    </location>
</feature>
<evidence type="ECO:0000256" key="8">
    <source>
        <dbReference type="SAM" id="SignalP"/>
    </source>
</evidence>
<evidence type="ECO:0000256" key="2">
    <source>
        <dbReference type="ARBA" id="ARBA00006058"/>
    </source>
</evidence>
<keyword evidence="6" id="KW-0325">Glycoprotein</keyword>
<evidence type="ECO:0000256" key="4">
    <source>
        <dbReference type="ARBA" id="ARBA00022989"/>
    </source>
</evidence>
<feature type="chain" id="PRO_5035308472" evidence="8">
    <location>
        <begin position="25"/>
        <end position="832"/>
    </location>
</feature>
<dbReference type="GO" id="GO:0015485">
    <property type="term" value="F:cholesterol binding"/>
    <property type="evidence" value="ECO:0007669"/>
    <property type="project" value="TreeGrafter"/>
</dbReference>